<protein>
    <submittedName>
        <fullName evidence="3">Uncharacterized protein</fullName>
    </submittedName>
</protein>
<dbReference type="EnsemblMetazoa" id="AATE006959-RA">
    <property type="protein sequence ID" value="AATE006959-PA.1"/>
    <property type="gene ID" value="AATE006959"/>
</dbReference>
<sequence length="668" mass="71596">MAPINPSSSFWSVRTLSDSSRNIRVSSSIRPCWAVSCRSMRCTFCSRSCTRPHTVSIETMPVDADDGSTDDDGLPVVGAVLPTMWIVLALRFWGVGERLVFRRCTLSGRLFGDGCRLLVTASDVPLFSADAEDEEMAILVVVVVVVVVLLVFALLDSADIDLVIALTFVEEDEETVCCCWRSVFGVEDDDTGSFRLADIGWWWSKEPPVALDVATWLPSVDGTLVVVADRSMSRARATLPEEGPTTCVVVELAWNDLEMLDSSCWWCWNSSIHGTLFFSHSRGFGAFASRASSPAGSGITSGLGLSGSDDIDSWLNRPELPLLSEGPPPLAVMDTLPEDAGSPIILLGDEGGRRLGAFARLARMSFSTEVPRSTCPSSTSIRSPTIDLSPLSAISDLGLLPPIPSRSSCCALPLTADLSTELPPFTFCFRPENRFPVTLVIEGDFLIGTCGFLPRTGGGVDFFSSRLSMLLRMSDALFSRLLRGGFSVTTDGGASAVLLSSDFRCAATLLYVGEPPATPMTLPPTLPPLLLVVAIDRTEADMVADDLPPSGGSSDTKLSGNTPTRPRSSPFHQPLSGSSFDRIVMMSPSTSFSSSSLVTPSTPGPGPPPESIAVTPRPPTLPLLRLDDFGDTDSIISTKLDGNTPTRPFSLPRHHPSSTYNVDDLEND</sequence>
<keyword evidence="2" id="KW-0472">Membrane</keyword>
<name>A0A182IWQ5_ANOAO</name>
<feature type="transmembrane region" description="Helical" evidence="2">
    <location>
        <begin position="136"/>
        <end position="155"/>
    </location>
</feature>
<reference evidence="3" key="1">
    <citation type="submission" date="2022-08" db="UniProtKB">
        <authorList>
            <consortium name="EnsemblMetazoa"/>
        </authorList>
    </citation>
    <scope>IDENTIFICATION</scope>
    <source>
        <strain evidence="3">EBRO</strain>
    </source>
</reference>
<feature type="compositionally biased region" description="Low complexity" evidence="1">
    <location>
        <begin position="591"/>
        <end position="601"/>
    </location>
</feature>
<dbReference type="VEuPathDB" id="VectorBase:AATE006959"/>
<feature type="region of interest" description="Disordered" evidence="1">
    <location>
        <begin position="591"/>
        <end position="668"/>
    </location>
</feature>
<organism evidence="3">
    <name type="scientific">Anopheles atroparvus</name>
    <name type="common">European mosquito</name>
    <dbReference type="NCBI Taxonomy" id="41427"/>
    <lineage>
        <taxon>Eukaryota</taxon>
        <taxon>Metazoa</taxon>
        <taxon>Ecdysozoa</taxon>
        <taxon>Arthropoda</taxon>
        <taxon>Hexapoda</taxon>
        <taxon>Insecta</taxon>
        <taxon>Pterygota</taxon>
        <taxon>Neoptera</taxon>
        <taxon>Endopterygota</taxon>
        <taxon>Diptera</taxon>
        <taxon>Nematocera</taxon>
        <taxon>Culicoidea</taxon>
        <taxon>Culicidae</taxon>
        <taxon>Anophelinae</taxon>
        <taxon>Anopheles</taxon>
    </lineage>
</organism>
<feature type="compositionally biased region" description="Polar residues" evidence="1">
    <location>
        <begin position="551"/>
        <end position="578"/>
    </location>
</feature>
<feature type="transmembrane region" description="Helical" evidence="2">
    <location>
        <begin position="73"/>
        <end position="93"/>
    </location>
</feature>
<evidence type="ECO:0000313" key="3">
    <source>
        <dbReference type="EnsemblMetazoa" id="AATE006959-PA.1"/>
    </source>
</evidence>
<keyword evidence="2" id="KW-0812">Transmembrane</keyword>
<evidence type="ECO:0000256" key="2">
    <source>
        <dbReference type="SAM" id="Phobius"/>
    </source>
</evidence>
<evidence type="ECO:0000256" key="1">
    <source>
        <dbReference type="SAM" id="MobiDB-lite"/>
    </source>
</evidence>
<dbReference type="AlphaFoldDB" id="A0A182IWQ5"/>
<proteinExistence type="predicted"/>
<feature type="compositionally biased region" description="Polar residues" evidence="1">
    <location>
        <begin position="634"/>
        <end position="647"/>
    </location>
</feature>
<keyword evidence="2" id="KW-1133">Transmembrane helix</keyword>
<feature type="compositionally biased region" description="Pro residues" evidence="1">
    <location>
        <begin position="602"/>
        <end position="621"/>
    </location>
</feature>
<accession>A0A182IWQ5</accession>
<feature type="region of interest" description="Disordered" evidence="1">
    <location>
        <begin position="543"/>
        <end position="578"/>
    </location>
</feature>